<keyword evidence="2" id="KW-0238">DNA-binding</keyword>
<dbReference type="Pfam" id="PF05225">
    <property type="entry name" value="HTH_psq"/>
    <property type="match status" value="1"/>
</dbReference>
<reference evidence="4" key="1">
    <citation type="journal article" date="2023" name="Insect Mol. Biol.">
        <title>Genome sequencing provides insights into the evolution of gene families encoding plant cell wall-degrading enzymes in longhorned beetles.</title>
        <authorList>
            <person name="Shin N.R."/>
            <person name="Okamura Y."/>
            <person name="Kirsch R."/>
            <person name="Pauchet Y."/>
        </authorList>
    </citation>
    <scope>NUCLEOTIDE SEQUENCE</scope>
    <source>
        <strain evidence="4">RBIC_L_NR</strain>
    </source>
</reference>
<dbReference type="SUPFAM" id="SSF46689">
    <property type="entry name" value="Homeodomain-like"/>
    <property type="match status" value="1"/>
</dbReference>
<evidence type="ECO:0000256" key="2">
    <source>
        <dbReference type="PROSITE-ProRule" id="PRU00320"/>
    </source>
</evidence>
<keyword evidence="5" id="KW-1185">Reference proteome</keyword>
<feature type="domain" description="HTH psq-type" evidence="3">
    <location>
        <begin position="8"/>
        <end position="59"/>
    </location>
</feature>
<dbReference type="PROSITE" id="PS50960">
    <property type="entry name" value="HTH_PSQ"/>
    <property type="match status" value="1"/>
</dbReference>
<dbReference type="GO" id="GO:0005634">
    <property type="term" value="C:nucleus"/>
    <property type="evidence" value="ECO:0007669"/>
    <property type="project" value="UniProtKB-SubCell"/>
</dbReference>
<evidence type="ECO:0000256" key="1">
    <source>
        <dbReference type="ARBA" id="ARBA00004123"/>
    </source>
</evidence>
<sequence length="104" mass="11686">MVRNYERVPGSRTYRDFTEENLEDALEAVRAGMSKKMAAQTYGISRATIARKLLGRNMQQVGHPKVLSSQEEASIAETLGVVANWGFPLTRLDVRTVIAKYLEK</sequence>
<keyword evidence="2" id="KW-0539">Nucleus</keyword>
<comment type="subcellular location">
    <subcellularLocation>
        <location evidence="1 2">Nucleus</location>
    </subcellularLocation>
</comment>
<evidence type="ECO:0000259" key="3">
    <source>
        <dbReference type="PROSITE" id="PS50960"/>
    </source>
</evidence>
<dbReference type="InterPro" id="IPR009057">
    <property type="entry name" value="Homeodomain-like_sf"/>
</dbReference>
<accession>A0AAV8YT97</accession>
<dbReference type="GO" id="GO:0003677">
    <property type="term" value="F:DNA binding"/>
    <property type="evidence" value="ECO:0007669"/>
    <property type="project" value="UniProtKB-UniRule"/>
</dbReference>
<dbReference type="EMBL" id="JANEYF010001945">
    <property type="protein sequence ID" value="KAJ8953873.1"/>
    <property type="molecule type" value="Genomic_DNA"/>
</dbReference>
<dbReference type="Gene3D" id="1.10.10.60">
    <property type="entry name" value="Homeodomain-like"/>
    <property type="match status" value="1"/>
</dbReference>
<organism evidence="4 5">
    <name type="scientific">Rhamnusium bicolor</name>
    <dbReference type="NCBI Taxonomy" id="1586634"/>
    <lineage>
        <taxon>Eukaryota</taxon>
        <taxon>Metazoa</taxon>
        <taxon>Ecdysozoa</taxon>
        <taxon>Arthropoda</taxon>
        <taxon>Hexapoda</taxon>
        <taxon>Insecta</taxon>
        <taxon>Pterygota</taxon>
        <taxon>Neoptera</taxon>
        <taxon>Endopterygota</taxon>
        <taxon>Coleoptera</taxon>
        <taxon>Polyphaga</taxon>
        <taxon>Cucujiformia</taxon>
        <taxon>Chrysomeloidea</taxon>
        <taxon>Cerambycidae</taxon>
        <taxon>Lepturinae</taxon>
        <taxon>Rhagiini</taxon>
        <taxon>Rhamnusium</taxon>
    </lineage>
</organism>
<comment type="caution">
    <text evidence="4">The sequence shown here is derived from an EMBL/GenBank/DDBJ whole genome shotgun (WGS) entry which is preliminary data.</text>
</comment>
<evidence type="ECO:0000313" key="4">
    <source>
        <dbReference type="EMBL" id="KAJ8953873.1"/>
    </source>
</evidence>
<name>A0AAV8YT97_9CUCU</name>
<gene>
    <name evidence="4" type="ORF">NQ314_007189</name>
</gene>
<dbReference type="AlphaFoldDB" id="A0AAV8YT97"/>
<evidence type="ECO:0000313" key="5">
    <source>
        <dbReference type="Proteomes" id="UP001162156"/>
    </source>
</evidence>
<feature type="DNA-binding region" description="H-T-H motif" evidence="2">
    <location>
        <begin position="35"/>
        <end position="55"/>
    </location>
</feature>
<dbReference type="Proteomes" id="UP001162156">
    <property type="component" value="Unassembled WGS sequence"/>
</dbReference>
<dbReference type="InterPro" id="IPR007889">
    <property type="entry name" value="HTH_Psq"/>
</dbReference>
<proteinExistence type="predicted"/>
<protein>
    <recommendedName>
        <fullName evidence="3">HTH psq-type domain-containing protein</fullName>
    </recommendedName>
</protein>